<evidence type="ECO:0000259" key="9">
    <source>
        <dbReference type="Pfam" id="PF00696"/>
    </source>
</evidence>
<dbReference type="InterPro" id="IPR001048">
    <property type="entry name" value="Asp/Glu/Uridylate_kinase"/>
</dbReference>
<keyword evidence="3 8" id="KW-0641">Proline biosynthesis</keyword>
<evidence type="ECO:0000256" key="3">
    <source>
        <dbReference type="ARBA" id="ARBA00022650"/>
    </source>
</evidence>
<dbReference type="GO" id="GO:0005524">
    <property type="term" value="F:ATP binding"/>
    <property type="evidence" value="ECO:0007669"/>
    <property type="project" value="UniProtKB-KW"/>
</dbReference>
<dbReference type="FunFam" id="3.40.1160.10:FF:000018">
    <property type="entry name" value="Glutamate 5-kinase"/>
    <property type="match status" value="1"/>
</dbReference>
<proteinExistence type="inferred from homology"/>
<gene>
    <name evidence="8" type="primary">proB</name>
    <name evidence="10" type="ORF">EDD78_10979</name>
</gene>
<dbReference type="EMBL" id="SLUK01000009">
    <property type="protein sequence ID" value="TCL42612.1"/>
    <property type="molecule type" value="Genomic_DNA"/>
</dbReference>
<dbReference type="Pfam" id="PF00696">
    <property type="entry name" value="AA_kinase"/>
    <property type="match status" value="1"/>
</dbReference>
<dbReference type="NCBIfam" id="TIGR01027">
    <property type="entry name" value="proB"/>
    <property type="match status" value="1"/>
</dbReference>
<comment type="function">
    <text evidence="8">Catalyzes the transfer of a phosphate group to glutamate to form L-glutamate 5-phosphate.</text>
</comment>
<dbReference type="PIRSF" id="PIRSF000729">
    <property type="entry name" value="GK"/>
    <property type="match status" value="1"/>
</dbReference>
<comment type="subcellular location">
    <subcellularLocation>
        <location evidence="8">Cytoplasm</location>
    </subcellularLocation>
</comment>
<evidence type="ECO:0000256" key="4">
    <source>
        <dbReference type="ARBA" id="ARBA00022679"/>
    </source>
</evidence>
<dbReference type="GO" id="GO:0005829">
    <property type="term" value="C:cytosol"/>
    <property type="evidence" value="ECO:0007669"/>
    <property type="project" value="TreeGrafter"/>
</dbReference>
<dbReference type="InterPro" id="IPR001057">
    <property type="entry name" value="Glu/AcGlu_kinase"/>
</dbReference>
<keyword evidence="5 8" id="KW-0547">Nucleotide-binding</keyword>
<dbReference type="InterPro" id="IPR041739">
    <property type="entry name" value="G5K_ProB"/>
</dbReference>
<dbReference type="PROSITE" id="PS00902">
    <property type="entry name" value="GLUTAMATE_5_KINASE"/>
    <property type="match status" value="1"/>
</dbReference>
<comment type="caution">
    <text evidence="10">The sequence shown here is derived from an EMBL/GenBank/DDBJ whole genome shotgun (WGS) entry which is preliminary data.</text>
</comment>
<dbReference type="Gene3D" id="3.40.1160.10">
    <property type="entry name" value="Acetylglutamate kinase-like"/>
    <property type="match status" value="1"/>
</dbReference>
<keyword evidence="6 8" id="KW-0418">Kinase</keyword>
<dbReference type="CDD" id="cd04242">
    <property type="entry name" value="AAK_G5K_ProB"/>
    <property type="match status" value="1"/>
</dbReference>
<dbReference type="InterPro" id="IPR036393">
    <property type="entry name" value="AceGlu_kinase-like_sf"/>
</dbReference>
<evidence type="ECO:0000256" key="1">
    <source>
        <dbReference type="ARBA" id="ARBA00022490"/>
    </source>
</evidence>
<evidence type="ECO:0000256" key="6">
    <source>
        <dbReference type="ARBA" id="ARBA00022777"/>
    </source>
</evidence>
<dbReference type="PRINTS" id="PR00474">
    <property type="entry name" value="GLU5KINASE"/>
</dbReference>
<dbReference type="RefSeq" id="WP_079698657.1">
    <property type="nucleotide sequence ID" value="NZ_SLUK01000009.1"/>
</dbReference>
<reference evidence="10 11" key="1">
    <citation type="submission" date="2019-03" db="EMBL/GenBank/DDBJ databases">
        <title>Genomic Encyclopedia of Type Strains, Phase IV (KMG-IV): sequencing the most valuable type-strain genomes for metagenomic binning, comparative biology and taxonomic classification.</title>
        <authorList>
            <person name="Goeker M."/>
        </authorList>
    </citation>
    <scope>NUCLEOTIDE SEQUENCE [LARGE SCALE GENOMIC DNA]</scope>
    <source>
        <strain evidence="10 11">DSM 100433</strain>
    </source>
</reference>
<comment type="catalytic activity">
    <reaction evidence="8">
        <text>L-glutamate + ATP = L-glutamyl 5-phosphate + ADP</text>
        <dbReference type="Rhea" id="RHEA:14877"/>
        <dbReference type="ChEBI" id="CHEBI:29985"/>
        <dbReference type="ChEBI" id="CHEBI:30616"/>
        <dbReference type="ChEBI" id="CHEBI:58274"/>
        <dbReference type="ChEBI" id="CHEBI:456216"/>
        <dbReference type="EC" id="2.7.2.11"/>
    </reaction>
</comment>
<comment type="similarity">
    <text evidence="8">Belongs to the glutamate 5-kinase family.</text>
</comment>
<name>A0A9X8Y7R6_9FIRM</name>
<evidence type="ECO:0000313" key="10">
    <source>
        <dbReference type="EMBL" id="TCL42612.1"/>
    </source>
</evidence>
<feature type="binding site" evidence="8">
    <location>
        <position position="52"/>
    </location>
    <ligand>
        <name>substrate</name>
    </ligand>
</feature>
<dbReference type="InterPro" id="IPR011529">
    <property type="entry name" value="Glu_5kinase"/>
</dbReference>
<dbReference type="OrthoDB" id="9804434at2"/>
<dbReference type="PANTHER" id="PTHR43654">
    <property type="entry name" value="GLUTAMATE 5-KINASE"/>
    <property type="match status" value="1"/>
</dbReference>
<evidence type="ECO:0000256" key="8">
    <source>
        <dbReference type="HAMAP-Rule" id="MF_00456"/>
    </source>
</evidence>
<feature type="binding site" evidence="8">
    <location>
        <position position="12"/>
    </location>
    <ligand>
        <name>ATP</name>
        <dbReference type="ChEBI" id="CHEBI:30616"/>
    </ligand>
</feature>
<dbReference type="InterPro" id="IPR019797">
    <property type="entry name" value="Glutamate_5-kinase_CS"/>
</dbReference>
<evidence type="ECO:0000313" key="11">
    <source>
        <dbReference type="Proteomes" id="UP000294682"/>
    </source>
</evidence>
<protein>
    <recommendedName>
        <fullName evidence="8">Glutamate 5-kinase</fullName>
        <ecNumber evidence="8">2.7.2.11</ecNumber>
    </recommendedName>
    <alternativeName>
        <fullName evidence="8">Gamma-glutamyl kinase</fullName>
        <shortName evidence="8">GK</shortName>
    </alternativeName>
</protein>
<keyword evidence="11" id="KW-1185">Reference proteome</keyword>
<dbReference type="AlphaFoldDB" id="A0A9X8Y7R6"/>
<evidence type="ECO:0000256" key="2">
    <source>
        <dbReference type="ARBA" id="ARBA00022605"/>
    </source>
</evidence>
<organism evidence="10 11">
    <name type="scientific">Harryflintia acetispora</name>
    <dbReference type="NCBI Taxonomy" id="1849041"/>
    <lineage>
        <taxon>Bacteria</taxon>
        <taxon>Bacillati</taxon>
        <taxon>Bacillota</taxon>
        <taxon>Clostridia</taxon>
        <taxon>Eubacteriales</taxon>
        <taxon>Oscillospiraceae</taxon>
        <taxon>Harryflintia</taxon>
    </lineage>
</organism>
<evidence type="ECO:0000256" key="5">
    <source>
        <dbReference type="ARBA" id="ARBA00022741"/>
    </source>
</evidence>
<dbReference type="Proteomes" id="UP000294682">
    <property type="component" value="Unassembled WGS sequence"/>
</dbReference>
<accession>A0A9X8Y7R6</accession>
<evidence type="ECO:0000256" key="7">
    <source>
        <dbReference type="ARBA" id="ARBA00022840"/>
    </source>
</evidence>
<dbReference type="EC" id="2.7.2.11" evidence="8"/>
<feature type="binding site" evidence="8">
    <location>
        <position position="151"/>
    </location>
    <ligand>
        <name>substrate</name>
    </ligand>
</feature>
<feature type="domain" description="Aspartate/glutamate/uridylate kinase" evidence="9">
    <location>
        <begin position="7"/>
        <end position="236"/>
    </location>
</feature>
<dbReference type="SUPFAM" id="SSF53633">
    <property type="entry name" value="Carbamate kinase-like"/>
    <property type="match status" value="1"/>
</dbReference>
<comment type="pathway">
    <text evidence="8">Amino-acid biosynthesis; L-proline biosynthesis; L-glutamate 5-semialdehyde from L-glutamate: step 1/2.</text>
</comment>
<dbReference type="GO" id="GO:0055129">
    <property type="term" value="P:L-proline biosynthetic process"/>
    <property type="evidence" value="ECO:0007669"/>
    <property type="project" value="UniProtKB-UniRule"/>
</dbReference>
<feature type="binding site" evidence="8">
    <location>
        <begin position="213"/>
        <end position="219"/>
    </location>
    <ligand>
        <name>ATP</name>
        <dbReference type="ChEBI" id="CHEBI:30616"/>
    </ligand>
</feature>
<sequence>MEIKAANRIVVKVGTSTLTHPSGLINIRRIEQFVKVLADLKNMGKEIVLVTSGAIGVGVGKLGLKERPSDTRSKQAAAAIGQCELMYIYDRQFSEYNHVISQVLLTRDVVEDERRCALCRNTFSRLLEYGVIPVVNENDTVAVEEIEFGDNDTLSAVVATLCDADLLIILSDIDGLYTDNPRTNPDATLIRAVTEIDDYILSIAHGAGSARGTGGMITKIHAAEVAGEAGIDTVVMSGTDPALIYRLLEGESVGTRFYSRQAKPENVTA</sequence>
<keyword evidence="1 8" id="KW-0963">Cytoplasm</keyword>
<dbReference type="HAMAP" id="MF_00456">
    <property type="entry name" value="ProB"/>
    <property type="match status" value="1"/>
</dbReference>
<dbReference type="InterPro" id="IPR005715">
    <property type="entry name" value="Glu_5kinase/COase_Synthase"/>
</dbReference>
<keyword evidence="2 8" id="KW-0028">Amino-acid biosynthesis</keyword>
<keyword evidence="4 8" id="KW-0808">Transferase</keyword>
<dbReference type="GO" id="GO:0004349">
    <property type="term" value="F:glutamate 5-kinase activity"/>
    <property type="evidence" value="ECO:0007669"/>
    <property type="project" value="UniProtKB-UniRule"/>
</dbReference>
<keyword evidence="7 8" id="KW-0067">ATP-binding</keyword>
<feature type="binding site" evidence="8">
    <location>
        <position position="139"/>
    </location>
    <ligand>
        <name>substrate</name>
    </ligand>
</feature>
<feature type="binding site" evidence="8">
    <location>
        <begin position="171"/>
        <end position="172"/>
    </location>
    <ligand>
        <name>ATP</name>
        <dbReference type="ChEBI" id="CHEBI:30616"/>
    </ligand>
</feature>
<dbReference type="PANTHER" id="PTHR43654:SF1">
    <property type="entry name" value="ISOPENTENYL PHOSPHATE KINASE"/>
    <property type="match status" value="1"/>
</dbReference>